<dbReference type="PRINTS" id="PR00320">
    <property type="entry name" value="GPROTEINBRPT"/>
</dbReference>
<feature type="repeat" description="WD" evidence="3">
    <location>
        <begin position="637"/>
        <end position="680"/>
    </location>
</feature>
<keyword evidence="1 3" id="KW-0853">WD repeat</keyword>
<dbReference type="InterPro" id="IPR036322">
    <property type="entry name" value="WD40_repeat_dom_sf"/>
</dbReference>
<dbReference type="SUPFAM" id="SSF50998">
    <property type="entry name" value="Quinoprotein alcohol dehydrogenase-like"/>
    <property type="match status" value="1"/>
</dbReference>
<evidence type="ECO:0000313" key="5">
    <source>
        <dbReference type="Proteomes" id="UP000681340"/>
    </source>
</evidence>
<feature type="repeat" description="WD" evidence="3">
    <location>
        <begin position="551"/>
        <end position="594"/>
    </location>
</feature>
<sequence>METGWFEDPGAPPHLLLHGPIDRTWDATVVTVAGRPVLAVPATSDGESGLVRAIDLASGAVLPDHSELRREAHGALALGAGGLLATLGQPMRTVVLRDAVTGSPVGVRLPVNPRGMALATLGGRPVVIAAGSGLAVYDGRTGALIVRHERRNGWCLTEYRGRHFLVAEESSRSLRLYDVLTGEPYGQPFSCDFSLSVFRMAAVEHDGRLLVAFLDHHAPCKVSLRDVTAGAALPPAPPFDDIREIDVATVGGRPLLLVARSGQATSPLTLWDLATGRQAPDCFAGYHGECARVALGSLDDGYFAVTVDRDGSATLWVCTSQGTRRTVLADGGMLRTALGAIDGQPTVALGGGGGALRVFDVRTGREFDSPYYGGPYDESIAGATGGGGRAVVLLRGRPMRLWDVEAGVPVARLDRPADRIAAGVVGGRRVFALVTGGRGSGVGLSVWDPDADTSVAEVPLAGTTADDRPEDVVFTEIDGRPAVAVAIGRTVHSWDTVTGELLSRPYPALRSSVSTVAAGRIGGRAVLAAGGRDAAVHVFDPATGTAVVAPMAGHSEGVTALAFGTVDGRTVVASGSWDKTVRVWDAATGACVGGPWSGHDDRIVAVHVAERNGEPVVVSHAVTGPPRLWFLRVPAATSGHTGAVHTVAAGRWRGRPVFASGGADRTVLLWDAATGRALGPAPTGHAAEVTHVAFAGPDRDILLTGDGSGVVLRWQSGAHVPLARLEQWITGITPAEVDGRAVVGIGTADGALRIWDAVTGERCAELRTGADLRVSHTDLGVLGGRLVALTIGYDSSQDCDSPMLTLWDVSAGSPVSEPVAVPEECEVGTLAMLDGRLAVIHGIDAFGGGQEYHAEEAADIQVIDVATRTVLGVHRPGRGWSYRATVARSAKGSVVLVTAEDWVVGVDPSGKTEEFRYTGHRGFVNCVATAEVGGRTIVASGDRSNALHFWDLDTRERLG</sequence>
<dbReference type="InterPro" id="IPR015943">
    <property type="entry name" value="WD40/YVTN_repeat-like_dom_sf"/>
</dbReference>
<accession>A0A919VJF0</accession>
<keyword evidence="2" id="KW-0677">Repeat</keyword>
<protein>
    <recommendedName>
        <fullName evidence="6">WD40 repeat protein</fullName>
    </recommendedName>
</protein>
<name>A0A919VJF0_9ACTN</name>
<dbReference type="Proteomes" id="UP000681340">
    <property type="component" value="Unassembled WGS sequence"/>
</dbReference>
<dbReference type="InterPro" id="IPR019775">
    <property type="entry name" value="WD40_repeat_CS"/>
</dbReference>
<dbReference type="PROSITE" id="PS00678">
    <property type="entry name" value="WD_REPEATS_1"/>
    <property type="match status" value="1"/>
</dbReference>
<evidence type="ECO:0000256" key="3">
    <source>
        <dbReference type="PROSITE-ProRule" id="PRU00221"/>
    </source>
</evidence>
<dbReference type="InterPro" id="IPR011047">
    <property type="entry name" value="Quinoprotein_ADH-like_sf"/>
</dbReference>
<evidence type="ECO:0000256" key="1">
    <source>
        <dbReference type="ARBA" id="ARBA00022574"/>
    </source>
</evidence>
<reference evidence="4" key="1">
    <citation type="submission" date="2021-03" db="EMBL/GenBank/DDBJ databases">
        <title>Whole genome shotgun sequence of Actinoplanes auranticolor NBRC 12245.</title>
        <authorList>
            <person name="Komaki H."/>
            <person name="Tamura T."/>
        </authorList>
    </citation>
    <scope>NUCLEOTIDE SEQUENCE</scope>
    <source>
        <strain evidence="4">NBRC 12245</strain>
    </source>
</reference>
<dbReference type="InterPro" id="IPR001680">
    <property type="entry name" value="WD40_rpt"/>
</dbReference>
<dbReference type="SUPFAM" id="SSF50978">
    <property type="entry name" value="WD40 repeat-like"/>
    <property type="match status" value="2"/>
</dbReference>
<dbReference type="PROSITE" id="PS50294">
    <property type="entry name" value="WD_REPEATS_REGION"/>
    <property type="match status" value="2"/>
</dbReference>
<dbReference type="InterPro" id="IPR020472">
    <property type="entry name" value="WD40_PAC1"/>
</dbReference>
<comment type="caution">
    <text evidence="4">The sequence shown here is derived from an EMBL/GenBank/DDBJ whole genome shotgun (WGS) entry which is preliminary data.</text>
</comment>
<evidence type="ECO:0000313" key="4">
    <source>
        <dbReference type="EMBL" id="GIM65171.1"/>
    </source>
</evidence>
<keyword evidence="5" id="KW-1185">Reference proteome</keyword>
<dbReference type="SMART" id="SM00320">
    <property type="entry name" value="WD40"/>
    <property type="match status" value="6"/>
</dbReference>
<gene>
    <name evidence="4" type="ORF">Aau02nite_15220</name>
</gene>
<organism evidence="4 5">
    <name type="scientific">Actinoplanes auranticolor</name>
    <dbReference type="NCBI Taxonomy" id="47988"/>
    <lineage>
        <taxon>Bacteria</taxon>
        <taxon>Bacillati</taxon>
        <taxon>Actinomycetota</taxon>
        <taxon>Actinomycetes</taxon>
        <taxon>Micromonosporales</taxon>
        <taxon>Micromonosporaceae</taxon>
        <taxon>Actinoplanes</taxon>
    </lineage>
</organism>
<dbReference type="AlphaFoldDB" id="A0A919VJF0"/>
<proteinExistence type="predicted"/>
<feature type="repeat" description="WD" evidence="3">
    <location>
        <begin position="917"/>
        <end position="959"/>
    </location>
</feature>
<evidence type="ECO:0000256" key="2">
    <source>
        <dbReference type="ARBA" id="ARBA00022737"/>
    </source>
</evidence>
<dbReference type="RefSeq" id="WP_212987598.1">
    <property type="nucleotide sequence ID" value="NZ_BAABEA010000044.1"/>
</dbReference>
<dbReference type="EMBL" id="BOQL01000015">
    <property type="protein sequence ID" value="GIM65171.1"/>
    <property type="molecule type" value="Genomic_DNA"/>
</dbReference>
<dbReference type="PROSITE" id="PS50082">
    <property type="entry name" value="WD_REPEATS_2"/>
    <property type="match status" value="3"/>
</dbReference>
<evidence type="ECO:0008006" key="6">
    <source>
        <dbReference type="Google" id="ProtNLM"/>
    </source>
</evidence>
<dbReference type="Gene3D" id="2.130.10.10">
    <property type="entry name" value="YVTN repeat-like/Quinoprotein amine dehydrogenase"/>
    <property type="match status" value="5"/>
</dbReference>
<dbReference type="Pfam" id="PF00400">
    <property type="entry name" value="WD40"/>
    <property type="match status" value="2"/>
</dbReference>
<dbReference type="PANTHER" id="PTHR19848:SF8">
    <property type="entry name" value="F-BOX AND WD REPEAT DOMAIN CONTAINING 7"/>
    <property type="match status" value="1"/>
</dbReference>
<dbReference type="PANTHER" id="PTHR19848">
    <property type="entry name" value="WD40 REPEAT PROTEIN"/>
    <property type="match status" value="1"/>
</dbReference>